<evidence type="ECO:0000256" key="3">
    <source>
        <dbReference type="RuleBase" id="RU000685"/>
    </source>
</evidence>
<evidence type="ECO:0000313" key="7">
    <source>
        <dbReference type="EMBL" id="CAC24553.1"/>
    </source>
</evidence>
<evidence type="ECO:0000256" key="1">
    <source>
        <dbReference type="ARBA" id="ARBA00022754"/>
    </source>
</evidence>
<dbReference type="GeneID" id="100182102"/>
<dbReference type="PANTHER" id="PTHR45652">
    <property type="entry name" value="GLIAL FIBRILLARY ACIDIC PROTEIN"/>
    <property type="match status" value="1"/>
</dbReference>
<organism evidence="7">
    <name type="scientific">Ciona intestinalis</name>
    <name type="common">Transparent sea squirt</name>
    <name type="synonym">Ascidia intestinalis</name>
    <dbReference type="NCBI Taxonomy" id="7719"/>
    <lineage>
        <taxon>Eukaryota</taxon>
        <taxon>Metazoa</taxon>
        <taxon>Chordata</taxon>
        <taxon>Tunicata</taxon>
        <taxon>Ascidiacea</taxon>
        <taxon>Phlebobranchia</taxon>
        <taxon>Cionidae</taxon>
        <taxon>Ciona</taxon>
    </lineage>
</organism>
<feature type="region of interest" description="Disordered" evidence="5">
    <location>
        <begin position="375"/>
        <end position="400"/>
    </location>
</feature>
<dbReference type="GO" id="GO:0005882">
    <property type="term" value="C:intermediate filament"/>
    <property type="evidence" value="ECO:0007669"/>
    <property type="project" value="UniProtKB-KW"/>
</dbReference>
<protein>
    <submittedName>
        <fullName evidence="7">Intermediate filament protein IF-D</fullName>
    </submittedName>
</protein>
<dbReference type="InterPro" id="IPR039008">
    <property type="entry name" value="IF_rod_dom"/>
</dbReference>
<dbReference type="Gene3D" id="1.20.5.1160">
    <property type="entry name" value="Vasodilator-stimulated phosphoprotein"/>
    <property type="match status" value="1"/>
</dbReference>
<dbReference type="PRINTS" id="PR01248">
    <property type="entry name" value="TYPE1KERATIN"/>
</dbReference>
<comment type="similarity">
    <text evidence="3">Belongs to the intermediate filament family.</text>
</comment>
<dbReference type="GO" id="GO:0005198">
    <property type="term" value="F:structural molecule activity"/>
    <property type="evidence" value="ECO:0007669"/>
    <property type="project" value="InterPro"/>
</dbReference>
<feature type="coiled-coil region" evidence="4">
    <location>
        <begin position="276"/>
        <end position="317"/>
    </location>
</feature>
<dbReference type="PANTHER" id="PTHR45652:SF21">
    <property type="entry name" value="ZINC FINGER CCCH DOMAIN-CONTAINING PROTEIN 13-LIKE ISOFORM X1"/>
    <property type="match status" value="1"/>
</dbReference>
<sequence length="440" mass="50196">MASKQGRSSYRNTFGSQTAYSTAGSKGYSKSFVMEEPVAAKRVSYSYSASSSGGGACATNLDLGGLKLNEKETLNGINNRFASYIEKVRYLEEQNSKLDKRIREASARKTVDLGEDKLQKLRRLRAQVDEATLAKVRSEIARDNLRGEASEIKWKLEHEGRLRSELDDELGRLRKDVDDATMVRVDLERKIETLREELEYGKKLHAEEIDDLKAQVRDQGVNVEVDGIAPDVAELLRQIRAQYESIVLKNKDEAEQWYKNKFEDLEERAKINVEDMEKVRGDINDYRKQVTQLEMELESLRGTNDYLERNLADVEKRYEVEAARYQSRVAQLGSEFDHAQGEMKRHLAEYKRLMSVKISLEKEILTYRRLLEGEEKRVSSSSSSSDDDDEAYQTKTTKKVIVKTIETRDGKIVSSSISEKQLLEDKSDSSSSSSSSSDEE</sequence>
<feature type="compositionally biased region" description="Low complexity" evidence="5">
    <location>
        <begin position="429"/>
        <end position="440"/>
    </location>
</feature>
<name>Q9BLX7_CIOIN</name>
<reference evidence="7" key="1">
    <citation type="journal article" date="2002" name="Eur. J. Cell Biol.">
        <title>Cytoplasmic intermediate filament protein expression in tunicate development: a specific marker for the test cells.</title>
        <authorList>
            <person name="Wang J."/>
            <person name="Karabinos A."/>
            <person name="Zimek A."/>
            <person name="Meyer M."/>
            <person name="Riemer D."/>
            <person name="Hudson C."/>
            <person name="Lemaire P."/>
            <person name="Weber K."/>
        </authorList>
    </citation>
    <scope>NUCLEOTIDE SEQUENCE</scope>
    <source>
        <tissue evidence="7">Whole animal</tissue>
    </source>
</reference>
<feature type="region of interest" description="Disordered" evidence="5">
    <location>
        <begin position="418"/>
        <end position="440"/>
    </location>
</feature>
<feature type="coiled-coil region" evidence="4">
    <location>
        <begin position="177"/>
        <end position="204"/>
    </location>
</feature>
<dbReference type="EMBL" id="AJ298332">
    <property type="protein sequence ID" value="CAC24553.1"/>
    <property type="molecule type" value="mRNA"/>
</dbReference>
<dbReference type="InterPro" id="IPR050405">
    <property type="entry name" value="Intermediate_filament"/>
</dbReference>
<dbReference type="Pfam" id="PF00038">
    <property type="entry name" value="Filament"/>
    <property type="match status" value="1"/>
</dbReference>
<dbReference type="AlphaFoldDB" id="Q9BLX7"/>
<feature type="region of interest" description="Disordered" evidence="5">
    <location>
        <begin position="1"/>
        <end position="25"/>
    </location>
</feature>
<evidence type="ECO:0000256" key="2">
    <source>
        <dbReference type="ARBA" id="ARBA00023054"/>
    </source>
</evidence>
<dbReference type="Gene3D" id="1.20.5.500">
    <property type="entry name" value="Single helix bin"/>
    <property type="match status" value="1"/>
</dbReference>
<dbReference type="RefSeq" id="NP_001027716.2">
    <property type="nucleotide sequence ID" value="NM_001032544.2"/>
</dbReference>
<dbReference type="InterPro" id="IPR002957">
    <property type="entry name" value="Keratin_I"/>
</dbReference>
<keyword evidence="2 4" id="KW-0175">Coiled coil</keyword>
<feature type="domain" description="IF rod" evidence="6">
    <location>
        <begin position="70"/>
        <end position="378"/>
    </location>
</feature>
<dbReference type="InterPro" id="IPR018039">
    <property type="entry name" value="IF_conserved"/>
</dbReference>
<accession>Q9BLX7</accession>
<dbReference type="PROSITE" id="PS00226">
    <property type="entry name" value="IF_ROD_1"/>
    <property type="match status" value="1"/>
</dbReference>
<evidence type="ECO:0000256" key="5">
    <source>
        <dbReference type="SAM" id="MobiDB-lite"/>
    </source>
</evidence>
<dbReference type="OrthoDB" id="2441647at2759"/>
<dbReference type="SMART" id="SM01391">
    <property type="entry name" value="Filament"/>
    <property type="match status" value="1"/>
</dbReference>
<dbReference type="Gene3D" id="1.20.5.170">
    <property type="match status" value="1"/>
</dbReference>
<keyword evidence="1 3" id="KW-0403">Intermediate filament</keyword>
<proteinExistence type="evidence at transcript level"/>
<dbReference type="PROSITE" id="PS51842">
    <property type="entry name" value="IF_ROD_2"/>
    <property type="match status" value="1"/>
</dbReference>
<evidence type="ECO:0000259" key="6">
    <source>
        <dbReference type="PROSITE" id="PS51842"/>
    </source>
</evidence>
<dbReference type="FunFam" id="1.20.5.1160:FF:000001">
    <property type="entry name" value="Keratin type II"/>
    <property type="match status" value="1"/>
</dbReference>
<evidence type="ECO:0000256" key="4">
    <source>
        <dbReference type="SAM" id="Coils"/>
    </source>
</evidence>
<feature type="compositionally biased region" description="Polar residues" evidence="5">
    <location>
        <begin position="1"/>
        <end position="24"/>
    </location>
</feature>
<dbReference type="SUPFAM" id="SSF64593">
    <property type="entry name" value="Intermediate filament protein, coiled coil region"/>
    <property type="match status" value="2"/>
</dbReference>
<gene>
    <name evidence="7" type="primary">if-d</name>
</gene>